<sequence length="25" mass="2686">MGQGSIFFICERFNSESTCGSASNL</sequence>
<reference evidence="1" key="1">
    <citation type="submission" date="2014-09" db="EMBL/GenBank/DDBJ databases">
        <authorList>
            <person name="Magalhaes I.L.F."/>
            <person name="Oliveira U."/>
            <person name="Santos F.R."/>
            <person name="Vidigal T.H.D.A."/>
            <person name="Brescovit A.D."/>
            <person name="Santos A.J."/>
        </authorList>
    </citation>
    <scope>NUCLEOTIDE SEQUENCE</scope>
    <source>
        <tissue evidence="1">Shoot tissue taken approximately 20 cm above the soil surface</tissue>
    </source>
</reference>
<name>A0A0A9BPG4_ARUDO</name>
<dbReference type="AlphaFoldDB" id="A0A0A9BPG4"/>
<dbReference type="EMBL" id="GBRH01232634">
    <property type="protein sequence ID" value="JAD65261.1"/>
    <property type="molecule type" value="Transcribed_RNA"/>
</dbReference>
<protein>
    <submittedName>
        <fullName evidence="1">Uncharacterized protein</fullName>
    </submittedName>
</protein>
<reference evidence="1" key="2">
    <citation type="journal article" date="2015" name="Data Brief">
        <title>Shoot transcriptome of the giant reed, Arundo donax.</title>
        <authorList>
            <person name="Barrero R.A."/>
            <person name="Guerrero F.D."/>
            <person name="Moolhuijzen P."/>
            <person name="Goolsby J.A."/>
            <person name="Tidwell J."/>
            <person name="Bellgard S.E."/>
            <person name="Bellgard M.I."/>
        </authorList>
    </citation>
    <scope>NUCLEOTIDE SEQUENCE</scope>
    <source>
        <tissue evidence="1">Shoot tissue taken approximately 20 cm above the soil surface</tissue>
    </source>
</reference>
<accession>A0A0A9BPG4</accession>
<proteinExistence type="predicted"/>
<organism evidence="1">
    <name type="scientific">Arundo donax</name>
    <name type="common">Giant reed</name>
    <name type="synonym">Donax arundinaceus</name>
    <dbReference type="NCBI Taxonomy" id="35708"/>
    <lineage>
        <taxon>Eukaryota</taxon>
        <taxon>Viridiplantae</taxon>
        <taxon>Streptophyta</taxon>
        <taxon>Embryophyta</taxon>
        <taxon>Tracheophyta</taxon>
        <taxon>Spermatophyta</taxon>
        <taxon>Magnoliopsida</taxon>
        <taxon>Liliopsida</taxon>
        <taxon>Poales</taxon>
        <taxon>Poaceae</taxon>
        <taxon>PACMAD clade</taxon>
        <taxon>Arundinoideae</taxon>
        <taxon>Arundineae</taxon>
        <taxon>Arundo</taxon>
    </lineage>
</organism>
<evidence type="ECO:0000313" key="1">
    <source>
        <dbReference type="EMBL" id="JAD65261.1"/>
    </source>
</evidence>